<feature type="transmembrane region" description="Helical" evidence="16">
    <location>
        <begin position="169"/>
        <end position="187"/>
    </location>
</feature>
<dbReference type="PANTHER" id="PTHR12086">
    <property type="entry name" value="EF-HAND DOMAIN C-TERMINAL CONTAINING PROTEIN"/>
    <property type="match status" value="1"/>
</dbReference>
<keyword evidence="7" id="KW-1000">Mitochondrion outer membrane</keyword>
<dbReference type="GO" id="GO:0005930">
    <property type="term" value="C:axoneme"/>
    <property type="evidence" value="ECO:0007669"/>
    <property type="project" value="UniProtKB-SubCell"/>
</dbReference>
<feature type="coiled-coil region" evidence="15">
    <location>
        <begin position="132"/>
        <end position="159"/>
    </location>
</feature>
<evidence type="ECO:0000313" key="18">
    <source>
        <dbReference type="EMBL" id="KAF6206467.1"/>
    </source>
</evidence>
<evidence type="ECO:0000256" key="8">
    <source>
        <dbReference type="ARBA" id="ARBA00022989"/>
    </source>
</evidence>
<dbReference type="InterPro" id="IPR040193">
    <property type="entry name" value="EFHC1/EFHC2/EFHB"/>
</dbReference>
<keyword evidence="9" id="KW-0496">Mitochondrion</keyword>
<gene>
    <name evidence="18" type="ORF">GE061_017700</name>
</gene>
<comment type="caution">
    <text evidence="18">The sequence shown here is derived from an EMBL/GenBank/DDBJ whole genome shotgun (WGS) entry which is preliminary data.</text>
</comment>
<evidence type="ECO:0000256" key="12">
    <source>
        <dbReference type="ARBA" id="ARBA00023273"/>
    </source>
</evidence>
<keyword evidence="11" id="KW-0206">Cytoskeleton</keyword>
<keyword evidence="6" id="KW-0677">Repeat</keyword>
<dbReference type="EMBL" id="WIXP02000008">
    <property type="protein sequence ID" value="KAF6206467.1"/>
    <property type="molecule type" value="Genomic_DNA"/>
</dbReference>
<feature type="domain" description="DM10" evidence="17">
    <location>
        <begin position="635"/>
        <end position="743"/>
    </location>
</feature>
<evidence type="ECO:0000256" key="11">
    <source>
        <dbReference type="ARBA" id="ARBA00023212"/>
    </source>
</evidence>
<evidence type="ECO:0000256" key="16">
    <source>
        <dbReference type="SAM" id="Phobius"/>
    </source>
</evidence>
<dbReference type="GO" id="GO:0005874">
    <property type="term" value="C:microtubule"/>
    <property type="evidence" value="ECO:0007669"/>
    <property type="project" value="TreeGrafter"/>
</dbReference>
<evidence type="ECO:0000256" key="6">
    <source>
        <dbReference type="ARBA" id="ARBA00022737"/>
    </source>
</evidence>
<dbReference type="Proteomes" id="UP000466442">
    <property type="component" value="Unassembled WGS sequence"/>
</dbReference>
<dbReference type="Gene3D" id="2.30.29.170">
    <property type="match status" value="3"/>
</dbReference>
<dbReference type="PROSITE" id="PS51336">
    <property type="entry name" value="DM10"/>
    <property type="match status" value="3"/>
</dbReference>
<comment type="function">
    <text evidence="13">Microtubule inner protein (MIP) part of the dynein-decorated doublet microtubules (DMTs) in cilia axoneme, which is required for motile cilia beating.</text>
</comment>
<evidence type="ECO:0000313" key="19">
    <source>
        <dbReference type="Proteomes" id="UP000466442"/>
    </source>
</evidence>
<dbReference type="SMART" id="SM00676">
    <property type="entry name" value="DM10"/>
    <property type="match status" value="3"/>
</dbReference>
<dbReference type="InterPro" id="IPR039433">
    <property type="entry name" value="Mff-like_dom"/>
</dbReference>
<dbReference type="InterPro" id="IPR011992">
    <property type="entry name" value="EF-hand-dom_pair"/>
</dbReference>
<evidence type="ECO:0000256" key="9">
    <source>
        <dbReference type="ARBA" id="ARBA00023128"/>
    </source>
</evidence>
<dbReference type="PANTHER" id="PTHR12086:SF11">
    <property type="entry name" value="EF-HAND DOMAIN-CONTAINING FAMILY MEMBER C2"/>
    <property type="match status" value="1"/>
</dbReference>
<protein>
    <recommendedName>
        <fullName evidence="14">EF-hand domain-containing family member C2</fullName>
    </recommendedName>
</protein>
<keyword evidence="4" id="KW-0963">Cytoplasm</keyword>
<dbReference type="InterPro" id="IPR006602">
    <property type="entry name" value="DM10_dom"/>
</dbReference>
<dbReference type="Pfam" id="PF05644">
    <property type="entry name" value="Miff"/>
    <property type="match status" value="2"/>
</dbReference>
<keyword evidence="10 16" id="KW-0472">Membrane</keyword>
<keyword evidence="8 16" id="KW-1133">Transmembrane helix</keyword>
<name>A0A8S9XBR8_APOLU</name>
<dbReference type="GO" id="GO:0010975">
    <property type="term" value="P:regulation of neuron projection development"/>
    <property type="evidence" value="ECO:0007669"/>
    <property type="project" value="TreeGrafter"/>
</dbReference>
<dbReference type="GO" id="GO:0005741">
    <property type="term" value="C:mitochondrial outer membrane"/>
    <property type="evidence" value="ECO:0007669"/>
    <property type="project" value="UniProtKB-SubCell"/>
</dbReference>
<organism evidence="18 19">
    <name type="scientific">Apolygus lucorum</name>
    <name type="common">Small green plant bug</name>
    <name type="synonym">Lygocoris lucorum</name>
    <dbReference type="NCBI Taxonomy" id="248454"/>
    <lineage>
        <taxon>Eukaryota</taxon>
        <taxon>Metazoa</taxon>
        <taxon>Ecdysozoa</taxon>
        <taxon>Arthropoda</taxon>
        <taxon>Hexapoda</taxon>
        <taxon>Insecta</taxon>
        <taxon>Pterygota</taxon>
        <taxon>Neoptera</taxon>
        <taxon>Paraneoptera</taxon>
        <taxon>Hemiptera</taxon>
        <taxon>Heteroptera</taxon>
        <taxon>Panheteroptera</taxon>
        <taxon>Cimicomorpha</taxon>
        <taxon>Miridae</taxon>
        <taxon>Mirini</taxon>
        <taxon>Apolygus</taxon>
    </lineage>
</organism>
<evidence type="ECO:0000256" key="1">
    <source>
        <dbReference type="ARBA" id="ARBA00004167"/>
    </source>
</evidence>
<sequence length="960" mass="110895">MRVPKRINVDGVSDLPNVGRPEAHWMPAEKLDMFVPEKIVVAGGDEYRGYKPITTREMSLDNTIMPREPPSSIRVQTPPRVLTIDQTYSQEEYGYPPTPVSKENVVRKYVGEQRNDISSLSNMMNDSTVVEGMTLNEEVVHLRRQLAKLNRRVMSIELDNLQRQNKDKIIYALGLAYFFFKTVFIEFPRLSINKYPPSKMKRFPQLPCLPGYSVNYNVGQTRFHLSNHLQYIHEGVPYFTTKSLPAVGGAPLPGEVRPTYPSIYARGEVTELPAWIVFDKHILRFDAFWMETSAFPENENRYFIHKCVVYFFLEDGTVKVVEPKVRNSGLPQGCLVNRQRIRFSPDSNSNDFYDIIDFNIGKEIVIYGRKFTLVDCDKFTRQFLNRLGIQVQDPIVVPEDPYTKKREKMDGVPEKTRVGKAEAFDSMTKMDNRILGFKAYWDDRASQGGYFHLLKLSYFLVDGTVEVTDVTDDDNHYILVKRTKLPKEYKGLSMPGDDDSTTLLNVIGDGKRKNRYITDPLNTGKCTKEYYRDRDIVIGAVINSFGRKFVIYDCDNFTKDYYRVKFGLDDFTPAPRPLTKEEEAMTAAKEIEPQIAPYNGFGTYEDSLRNCLTVHPAQIVRSMKQFYEKDRCGYDSNILRFSSIMFSKDPIYNMRRYVISYFLSDDTINVFDADVIPNTGVNGGMLISRRLIMKPGQNIFSNKAPIYYTYRDLFVGNTIDLEGHVFHIIGGDEYALRYMENHPNEFPKSNVRLILDKVRQAVAPVYKDFASQFLKDSQFQAVPFMQFRDAILRVLQDNITEQEILTLGRHYTDKVQQEKYSTTSIRRYAQDILKRELFDNFQALREGFLHQDAEKNGYVSRKTAYAVIRGAKVPLDVEVIQLILEKLGKGPQCFIYYEEFIDFLNHVSHPVPPIQPINVSSALSWQNLSRPEPHTSPKYVIMKGFIDDLQLENTLRQESA</sequence>
<dbReference type="AlphaFoldDB" id="A0A8S9XBR8"/>
<dbReference type="Pfam" id="PF06565">
    <property type="entry name" value="DM10_dom"/>
    <property type="match status" value="3"/>
</dbReference>
<evidence type="ECO:0000256" key="4">
    <source>
        <dbReference type="ARBA" id="ARBA00022490"/>
    </source>
</evidence>
<dbReference type="FunFam" id="2.30.29.170:FF:000002">
    <property type="entry name" value="EF-hand domain (C-terminal) containing 1"/>
    <property type="match status" value="1"/>
</dbReference>
<proteinExistence type="predicted"/>
<evidence type="ECO:0000256" key="2">
    <source>
        <dbReference type="ARBA" id="ARBA00004294"/>
    </source>
</evidence>
<accession>A0A8S9XBR8</accession>
<evidence type="ECO:0000256" key="10">
    <source>
        <dbReference type="ARBA" id="ARBA00023136"/>
    </source>
</evidence>
<keyword evidence="5 16" id="KW-0812">Transmembrane</keyword>
<dbReference type="SUPFAM" id="SSF47473">
    <property type="entry name" value="EF-hand"/>
    <property type="match status" value="1"/>
</dbReference>
<evidence type="ECO:0000256" key="15">
    <source>
        <dbReference type="SAM" id="Coils"/>
    </source>
</evidence>
<keyword evidence="19" id="KW-1185">Reference proteome</keyword>
<evidence type="ECO:0000259" key="17">
    <source>
        <dbReference type="PROSITE" id="PS51336"/>
    </source>
</evidence>
<feature type="domain" description="DM10" evidence="17">
    <location>
        <begin position="279"/>
        <end position="388"/>
    </location>
</feature>
<feature type="domain" description="DM10" evidence="17">
    <location>
        <begin position="431"/>
        <end position="566"/>
    </location>
</feature>
<evidence type="ECO:0000256" key="7">
    <source>
        <dbReference type="ARBA" id="ARBA00022787"/>
    </source>
</evidence>
<evidence type="ECO:0000256" key="13">
    <source>
        <dbReference type="ARBA" id="ARBA00035003"/>
    </source>
</evidence>
<evidence type="ECO:0000256" key="14">
    <source>
        <dbReference type="ARBA" id="ARBA00039880"/>
    </source>
</evidence>
<reference evidence="18" key="1">
    <citation type="journal article" date="2021" name="Mol. Ecol. Resour.">
        <title>Apolygus lucorum genome provides insights into omnivorousness and mesophyll feeding.</title>
        <authorList>
            <person name="Liu Y."/>
            <person name="Liu H."/>
            <person name="Wang H."/>
            <person name="Huang T."/>
            <person name="Liu B."/>
            <person name="Yang B."/>
            <person name="Yin L."/>
            <person name="Li B."/>
            <person name="Zhang Y."/>
            <person name="Zhang S."/>
            <person name="Jiang F."/>
            <person name="Zhang X."/>
            <person name="Ren Y."/>
            <person name="Wang B."/>
            <person name="Wang S."/>
            <person name="Lu Y."/>
            <person name="Wu K."/>
            <person name="Fan W."/>
            <person name="Wang G."/>
        </authorList>
    </citation>
    <scope>NUCLEOTIDE SEQUENCE</scope>
    <source>
        <strain evidence="18">12Hb</strain>
    </source>
</reference>
<dbReference type="FunFam" id="2.30.29.170:FF:000004">
    <property type="entry name" value="EF-hand domain containing 2"/>
    <property type="match status" value="1"/>
</dbReference>
<comment type="subcellular location">
    <subcellularLocation>
        <location evidence="3">Cytoplasm</location>
        <location evidence="3">Cytoskeleton</location>
        <location evidence="3">Cilium axoneme</location>
    </subcellularLocation>
    <subcellularLocation>
        <location evidence="1">Membrane</location>
        <topology evidence="1">Single-pass membrane protein</topology>
    </subcellularLocation>
    <subcellularLocation>
        <location evidence="2">Mitochondrion outer membrane</location>
    </subcellularLocation>
</comment>
<keyword evidence="15" id="KW-0175">Coiled coil</keyword>
<evidence type="ECO:0000256" key="5">
    <source>
        <dbReference type="ARBA" id="ARBA00022692"/>
    </source>
</evidence>
<dbReference type="OrthoDB" id="6360546at2759"/>
<keyword evidence="12" id="KW-0966">Cell projection</keyword>
<evidence type="ECO:0000256" key="3">
    <source>
        <dbReference type="ARBA" id="ARBA00004430"/>
    </source>
</evidence>